<evidence type="ECO:0000256" key="2">
    <source>
        <dbReference type="ARBA" id="ARBA00007331"/>
    </source>
</evidence>
<organism evidence="5 6">
    <name type="scientific">Polarella glacialis</name>
    <name type="common">Dinoflagellate</name>
    <dbReference type="NCBI Taxonomy" id="89957"/>
    <lineage>
        <taxon>Eukaryota</taxon>
        <taxon>Sar</taxon>
        <taxon>Alveolata</taxon>
        <taxon>Dinophyceae</taxon>
        <taxon>Suessiales</taxon>
        <taxon>Suessiaceae</taxon>
        <taxon>Polarella</taxon>
    </lineage>
</organism>
<dbReference type="GO" id="GO:0008033">
    <property type="term" value="P:tRNA processing"/>
    <property type="evidence" value="ECO:0007669"/>
    <property type="project" value="UniProtKB-KW"/>
</dbReference>
<dbReference type="Pfam" id="PF01876">
    <property type="entry name" value="RNase_P_p30"/>
    <property type="match status" value="1"/>
</dbReference>
<dbReference type="GO" id="GO:0005655">
    <property type="term" value="C:nucleolar ribonuclease P complex"/>
    <property type="evidence" value="ECO:0007669"/>
    <property type="project" value="TreeGrafter"/>
</dbReference>
<comment type="subcellular location">
    <subcellularLocation>
        <location evidence="1">Nucleus</location>
    </subcellularLocation>
</comment>
<dbReference type="OMA" id="ANEDNHE"/>
<dbReference type="PANTHER" id="PTHR13031">
    <property type="entry name" value="RIBONUCLEASE P SUBUNIT P30"/>
    <property type="match status" value="1"/>
</dbReference>
<name>A0A813FCG4_POLGL</name>
<accession>A0A813FCG4</accession>
<dbReference type="AlphaFoldDB" id="A0A813FCG4"/>
<dbReference type="Gene3D" id="3.20.20.140">
    <property type="entry name" value="Metal-dependent hydrolases"/>
    <property type="match status" value="1"/>
</dbReference>
<proteinExistence type="inferred from homology"/>
<reference evidence="5" key="1">
    <citation type="submission" date="2021-02" db="EMBL/GenBank/DDBJ databases">
        <authorList>
            <person name="Dougan E. K."/>
            <person name="Rhodes N."/>
            <person name="Thang M."/>
            <person name="Chan C."/>
        </authorList>
    </citation>
    <scope>NUCLEOTIDE SEQUENCE</scope>
</reference>
<evidence type="ECO:0000256" key="1">
    <source>
        <dbReference type="ARBA" id="ARBA00004123"/>
    </source>
</evidence>
<dbReference type="Proteomes" id="UP000654075">
    <property type="component" value="Unassembled WGS sequence"/>
</dbReference>
<comment type="similarity">
    <text evidence="2">Belongs to the eukaryotic/archaeal RNase P protein component 3 family.</text>
</comment>
<comment type="caution">
    <text evidence="5">The sequence shown here is derived from an EMBL/GenBank/DDBJ whole genome shotgun (WGS) entry which is preliminary data.</text>
</comment>
<feature type="region of interest" description="Disordered" evidence="4">
    <location>
        <begin position="258"/>
        <end position="277"/>
    </location>
</feature>
<dbReference type="PANTHER" id="PTHR13031:SF0">
    <property type="entry name" value="RIBONUCLEASE P PROTEIN SUBUNIT P30"/>
    <property type="match status" value="1"/>
</dbReference>
<evidence type="ECO:0000256" key="4">
    <source>
        <dbReference type="SAM" id="MobiDB-lite"/>
    </source>
</evidence>
<evidence type="ECO:0000256" key="3">
    <source>
        <dbReference type="ARBA" id="ARBA00022694"/>
    </source>
</evidence>
<evidence type="ECO:0000313" key="5">
    <source>
        <dbReference type="EMBL" id="CAE8608162.1"/>
    </source>
</evidence>
<keyword evidence="6" id="KW-1185">Reference proteome</keyword>
<dbReference type="InterPro" id="IPR002738">
    <property type="entry name" value="RNase_P_p30"/>
</dbReference>
<dbReference type="SUPFAM" id="SSF89550">
    <property type="entry name" value="PHP domain-like"/>
    <property type="match status" value="1"/>
</dbReference>
<gene>
    <name evidence="5" type="ORF">PGLA1383_LOCUS26038</name>
</gene>
<dbReference type="OrthoDB" id="428331at2759"/>
<dbReference type="InterPro" id="IPR016195">
    <property type="entry name" value="Pol/histidinol_Pase-like"/>
</dbReference>
<keyword evidence="3" id="KW-0819">tRNA processing</keyword>
<dbReference type="EMBL" id="CAJNNV010022512">
    <property type="protein sequence ID" value="CAE8608162.1"/>
    <property type="molecule type" value="Genomic_DNA"/>
</dbReference>
<sequence length="277" mass="29766">MFWDLSVAWDPKRAASLAELALRFGFTGIAHNVILTGQQVLSLRSHQCPIIPHTLPSSPGKSGPLWSSVAADLGIEGPSSEGPLLQLRRITLVASDVAQVAAAAQSSQLRPGYHIVAVRPTSHEAFVFACEKGVCDIISIQLDDKVPFQMRRKDILSFLSRGGFFELELAPAIRDAGRRRALLANAEQLLHATRGRNVLLSSAALEPLEMRSPHDMANFAAVLGLRGALGRQSVSEVPFRALQRGALRHGCTQVICEPGRGPSNGEGVGDVDMEDAL</sequence>
<evidence type="ECO:0000313" key="6">
    <source>
        <dbReference type="Proteomes" id="UP000654075"/>
    </source>
</evidence>
<dbReference type="GO" id="GO:0003723">
    <property type="term" value="F:RNA binding"/>
    <property type="evidence" value="ECO:0007669"/>
    <property type="project" value="TreeGrafter"/>
</dbReference>
<protein>
    <submittedName>
        <fullName evidence="5">Uncharacterized protein</fullName>
    </submittedName>
</protein>